<dbReference type="InterPro" id="IPR019821">
    <property type="entry name" value="Kinesin_motor_CS"/>
</dbReference>
<dbReference type="InterPro" id="IPR056524">
    <property type="entry name" value="KIF6/9_C"/>
</dbReference>
<accession>V9KJT6</accession>
<evidence type="ECO:0000256" key="5">
    <source>
        <dbReference type="ARBA" id="ARBA00022840"/>
    </source>
</evidence>
<dbReference type="Gene3D" id="3.40.850.10">
    <property type="entry name" value="Kinesin motor domain"/>
    <property type="match status" value="1"/>
</dbReference>
<keyword evidence="6 10" id="KW-0175">Coiled coil</keyword>
<evidence type="ECO:0000256" key="8">
    <source>
        <dbReference type="PROSITE-ProRule" id="PRU00283"/>
    </source>
</evidence>
<feature type="coiled-coil region" evidence="10">
    <location>
        <begin position="187"/>
        <end position="214"/>
    </location>
</feature>
<keyword evidence="7" id="KW-0206">Cytoskeleton</keyword>
<evidence type="ECO:0000256" key="2">
    <source>
        <dbReference type="ARBA" id="ARBA00022553"/>
    </source>
</evidence>
<evidence type="ECO:0000256" key="11">
    <source>
        <dbReference type="SAM" id="MobiDB-lite"/>
    </source>
</evidence>
<dbReference type="InterPro" id="IPR027640">
    <property type="entry name" value="Kinesin-like_fam"/>
</dbReference>
<evidence type="ECO:0000256" key="6">
    <source>
        <dbReference type="ARBA" id="ARBA00023054"/>
    </source>
</evidence>
<keyword evidence="4 9" id="KW-0547">Nucleotide-binding</keyword>
<dbReference type="PROSITE" id="PS50067">
    <property type="entry name" value="KINESIN_MOTOR_2"/>
    <property type="match status" value="1"/>
</dbReference>
<dbReference type="GO" id="GO:0007018">
    <property type="term" value="P:microtubule-based movement"/>
    <property type="evidence" value="ECO:0007669"/>
    <property type="project" value="InterPro"/>
</dbReference>
<dbReference type="GO" id="GO:0005874">
    <property type="term" value="C:microtubule"/>
    <property type="evidence" value="ECO:0007669"/>
    <property type="project" value="UniProtKB-KW"/>
</dbReference>
<feature type="region of interest" description="Disordered" evidence="11">
    <location>
        <begin position="376"/>
        <end position="436"/>
    </location>
</feature>
<keyword evidence="9" id="KW-0505">Motor protein</keyword>
<dbReference type="PANTHER" id="PTHR47968">
    <property type="entry name" value="CENTROMERE PROTEIN E"/>
    <property type="match status" value="1"/>
</dbReference>
<evidence type="ECO:0000313" key="13">
    <source>
        <dbReference type="EMBL" id="AFO98274.1"/>
    </source>
</evidence>
<feature type="non-terminal residue" evidence="13">
    <location>
        <position position="1"/>
    </location>
</feature>
<dbReference type="SMART" id="SM00129">
    <property type="entry name" value="KISc"/>
    <property type="match status" value="1"/>
</dbReference>
<evidence type="ECO:0000256" key="1">
    <source>
        <dbReference type="ARBA" id="ARBA00004245"/>
    </source>
</evidence>
<keyword evidence="7" id="KW-0963">Cytoplasm</keyword>
<name>V9KJT6_CALMI</name>
<dbReference type="PANTHER" id="PTHR47968:SF62">
    <property type="entry name" value="KINESIN FAMILY MEMBER 5A"/>
    <property type="match status" value="1"/>
</dbReference>
<dbReference type="PRINTS" id="PR00380">
    <property type="entry name" value="KINESINHEAVY"/>
</dbReference>
<evidence type="ECO:0000256" key="7">
    <source>
        <dbReference type="ARBA" id="ARBA00023212"/>
    </source>
</evidence>
<evidence type="ECO:0000256" key="10">
    <source>
        <dbReference type="SAM" id="Coils"/>
    </source>
</evidence>
<dbReference type="GO" id="GO:0008017">
    <property type="term" value="F:microtubule binding"/>
    <property type="evidence" value="ECO:0007669"/>
    <property type="project" value="InterPro"/>
</dbReference>
<feature type="compositionally biased region" description="Polar residues" evidence="11">
    <location>
        <begin position="340"/>
        <end position="352"/>
    </location>
</feature>
<feature type="compositionally biased region" description="Basic and acidic residues" evidence="11">
    <location>
        <begin position="376"/>
        <end position="424"/>
    </location>
</feature>
<sequence>LPISYLEIYNENLFDLLFTLPDTPASDSQLAVVDDAQGVHVKGLSIHLTNNEEEALNFLFEGETNRVIGCHTLNKNSSRSHCIFTLYIESRKRNSSDDKYLTSKLNMVDLAGSERLHKTGSEGQMMREALYINKSLSFLEQTILALADPRREHVPFRQCKLTHVLKDSIGMNNNTVLVANVYGNAEQIEETITVKNLEQEIQMLKDELTMHDVLTNRGQISYEVLTENQLKDIRSQVCRFLEGTLDEINVVNFRQLREVFAQFKYLLQKQAQEIEDMFRAKYTMIDRTDEVTSPVDEKVEPVVEPEKPLVGEVDGRGFGIGPTPPTTKSRRVRSRRNKDASSTCGKRGSTPSGKDMEPICELKIPHLTRSTRDFHRKEAREAKEAAHKELKEAKEAAHREVKEKDKEKESSHKEGVYKEGRESMYGESEVTSTEPIRSDSIPKLEEVRLGTPPSREIAFEIFKAEKGREISRILKENKVIFNEKKLHMGELTNRINNIKEDIDVTKQSLHSKKGERMLQGEYVSEEGEPVIDEEELNLILQLKTLKQQYRQEWEVLKDLRVEVHYCQRLVEQCRHRLLLEFETWYNEMYLLPPDLRFSPLPEAIRPGMIPASRIASLNEDDKERFQRVQQEILRENPDSVAFYNARMRMQQRHKLKVGSQAQTVRAVKQAGAITRTIKTKPPSAFSLA</sequence>
<dbReference type="Pfam" id="PF23735">
    <property type="entry name" value="KIF9"/>
    <property type="match status" value="1"/>
</dbReference>
<dbReference type="AlphaFoldDB" id="V9KJT6"/>
<dbReference type="InterPro" id="IPR036961">
    <property type="entry name" value="Kinesin_motor_dom_sf"/>
</dbReference>
<feature type="region of interest" description="Disordered" evidence="11">
    <location>
        <begin position="310"/>
        <end position="357"/>
    </location>
</feature>
<comment type="similarity">
    <text evidence="8 9">Belongs to the TRAFAC class myosin-kinesin ATPase superfamily. Kinesin family.</text>
</comment>
<dbReference type="InterPro" id="IPR001752">
    <property type="entry name" value="Kinesin_motor_dom"/>
</dbReference>
<keyword evidence="5 9" id="KW-0067">ATP-binding</keyword>
<proteinExistence type="evidence at transcript level"/>
<dbReference type="InterPro" id="IPR027417">
    <property type="entry name" value="P-loop_NTPase"/>
</dbReference>
<dbReference type="GO" id="GO:0005524">
    <property type="term" value="F:ATP binding"/>
    <property type="evidence" value="ECO:0007669"/>
    <property type="project" value="UniProtKB-KW"/>
</dbReference>
<protein>
    <recommendedName>
        <fullName evidence="9">Kinesin-like protein</fullName>
    </recommendedName>
</protein>
<comment type="caution">
    <text evidence="8">Lacks conserved residue(s) required for the propagation of feature annotation.</text>
</comment>
<evidence type="ECO:0000256" key="4">
    <source>
        <dbReference type="ARBA" id="ARBA00022741"/>
    </source>
</evidence>
<dbReference type="GO" id="GO:0003777">
    <property type="term" value="F:microtubule motor activity"/>
    <property type="evidence" value="ECO:0007669"/>
    <property type="project" value="InterPro"/>
</dbReference>
<evidence type="ECO:0000259" key="12">
    <source>
        <dbReference type="PROSITE" id="PS50067"/>
    </source>
</evidence>
<evidence type="ECO:0000256" key="3">
    <source>
        <dbReference type="ARBA" id="ARBA00022701"/>
    </source>
</evidence>
<reference evidence="13" key="1">
    <citation type="journal article" date="2014" name="Nature">
        <title>Elephant shark genome provides unique insights into gnathostome evolution.</title>
        <authorList>
            <consortium name="International Elephant Shark Genome Sequencing Consortium"/>
            <person name="Venkatesh B."/>
            <person name="Lee A.P."/>
            <person name="Ravi V."/>
            <person name="Maurya A.K."/>
            <person name="Lian M.M."/>
            <person name="Swann J.B."/>
            <person name="Ohta Y."/>
            <person name="Flajnik M.F."/>
            <person name="Sutoh Y."/>
            <person name="Kasahara M."/>
            <person name="Hoon S."/>
            <person name="Gangu V."/>
            <person name="Roy S.W."/>
            <person name="Irimia M."/>
            <person name="Korzh V."/>
            <person name="Kondrychyn I."/>
            <person name="Lim Z.W."/>
            <person name="Tay B.H."/>
            <person name="Tohari S."/>
            <person name="Kong K.W."/>
            <person name="Ho S."/>
            <person name="Lorente-Galdos B."/>
            <person name="Quilez J."/>
            <person name="Marques-Bonet T."/>
            <person name="Raney B.J."/>
            <person name="Ingham P.W."/>
            <person name="Tay A."/>
            <person name="Hillier L.W."/>
            <person name="Minx P."/>
            <person name="Boehm T."/>
            <person name="Wilson R.K."/>
            <person name="Brenner S."/>
            <person name="Warren W.C."/>
        </authorList>
    </citation>
    <scope>NUCLEOTIDE SEQUENCE</scope>
    <source>
        <tissue evidence="13">Kidney</tissue>
    </source>
</reference>
<dbReference type="SUPFAM" id="SSF52540">
    <property type="entry name" value="P-loop containing nucleoside triphosphate hydrolases"/>
    <property type="match status" value="1"/>
</dbReference>
<dbReference type="PROSITE" id="PS00411">
    <property type="entry name" value="KINESIN_MOTOR_1"/>
    <property type="match status" value="1"/>
</dbReference>
<dbReference type="Pfam" id="PF00225">
    <property type="entry name" value="Kinesin"/>
    <property type="match status" value="1"/>
</dbReference>
<organism evidence="13">
    <name type="scientific">Callorhinchus milii</name>
    <name type="common">Ghost shark</name>
    <dbReference type="NCBI Taxonomy" id="7868"/>
    <lineage>
        <taxon>Eukaryota</taxon>
        <taxon>Metazoa</taxon>
        <taxon>Chordata</taxon>
        <taxon>Craniata</taxon>
        <taxon>Vertebrata</taxon>
        <taxon>Chondrichthyes</taxon>
        <taxon>Holocephali</taxon>
        <taxon>Chimaeriformes</taxon>
        <taxon>Callorhinchidae</taxon>
        <taxon>Callorhinchus</taxon>
    </lineage>
</organism>
<feature type="domain" description="Kinesin motor" evidence="12">
    <location>
        <begin position="1"/>
        <end position="204"/>
    </location>
</feature>
<evidence type="ECO:0000256" key="9">
    <source>
        <dbReference type="RuleBase" id="RU000394"/>
    </source>
</evidence>
<dbReference type="EMBL" id="JW865757">
    <property type="protein sequence ID" value="AFO98274.1"/>
    <property type="molecule type" value="mRNA"/>
</dbReference>
<comment type="subcellular location">
    <subcellularLocation>
        <location evidence="1">Cytoplasm</location>
        <location evidence="1">Cytoskeleton</location>
    </subcellularLocation>
</comment>
<keyword evidence="3 9" id="KW-0493">Microtubule</keyword>
<keyword evidence="2" id="KW-0597">Phosphoprotein</keyword>